<name>A9G1L1_SORC5</name>
<sequence length="675" mass="72094">MSSKLSSSSSPVRSHSDPASPGAWQGARRAALAALAILPVSCADLGPTDGAPADLAEGEIAEAGQALSLPFPINERRSLVVTNTDILGAFKLKDVLQQLIDQAGVSLTPLQLFRQFMDTNRKAADGIGLGPHCDDVVIPGSAGSINGWPIDCPRVVGEEADRDPFADEEAPNAYVATTLANRFDLAPPDGANCGEYRVVFARRSGIPESAFQMRNFIIFEGRLPNPSPSLGREGCRPVVDFWYHLSDPAKSLETRRDELLAFYFDGLPGGFEPVLHIDHYGQNAGPYGGQIRTNEFLFAPEVDGDPPEPFTTWNLREFRLLHSGSGSSATLVVTPSFVKDNPAAPLFDPASTDARAVAFRSTSFPDLVERLAAADDINRFALEPGYPATMNAGESQMIGLQNNYFATFGAGPSALRTSIQSKLTAMGSALTPDQVVGRAFSLSCSGCHEPIGDATGSPTVELDLGTTATLAKLRPFTQTSEQLEADPDEPGGQRFKISEALTGVFIPFRKNVMAEFLLNDPILGFEKPGAWTSAQAQLSVHTGRVVEGISSLQVKTPSPFNEIVSPSFSSANLAPVGDKITLDLFVSPVQPSPSWGGNIEVLISIPSAGIHNQWAGNVPLTPLPRGQFVRIQFAQLPTATKNALNAGASDVKLQFNLNVTANSGPYYLDNVRFEN</sequence>
<proteinExistence type="predicted"/>
<reference evidence="2 3" key="1">
    <citation type="journal article" date="2007" name="Nat. Biotechnol.">
        <title>Complete genome sequence of the myxobacterium Sorangium cellulosum.</title>
        <authorList>
            <person name="Schneiker S."/>
            <person name="Perlova O."/>
            <person name="Kaiser O."/>
            <person name="Gerth K."/>
            <person name="Alici A."/>
            <person name="Altmeyer M.O."/>
            <person name="Bartels D."/>
            <person name="Bekel T."/>
            <person name="Beyer S."/>
            <person name="Bode E."/>
            <person name="Bode H.B."/>
            <person name="Bolten C.J."/>
            <person name="Choudhuri J.V."/>
            <person name="Doss S."/>
            <person name="Elnakady Y.A."/>
            <person name="Frank B."/>
            <person name="Gaigalat L."/>
            <person name="Goesmann A."/>
            <person name="Groeger C."/>
            <person name="Gross F."/>
            <person name="Jelsbak L."/>
            <person name="Jelsbak L."/>
            <person name="Kalinowski J."/>
            <person name="Kegler C."/>
            <person name="Knauber T."/>
            <person name="Konietzny S."/>
            <person name="Kopp M."/>
            <person name="Krause L."/>
            <person name="Krug D."/>
            <person name="Linke B."/>
            <person name="Mahmud T."/>
            <person name="Martinez-Arias R."/>
            <person name="McHardy A.C."/>
            <person name="Merai M."/>
            <person name="Meyer F."/>
            <person name="Mormann S."/>
            <person name="Munoz-Dorado J."/>
            <person name="Perez J."/>
            <person name="Pradella S."/>
            <person name="Rachid S."/>
            <person name="Raddatz G."/>
            <person name="Rosenau F."/>
            <person name="Rueckert C."/>
            <person name="Sasse F."/>
            <person name="Scharfe M."/>
            <person name="Schuster S.C."/>
            <person name="Suen G."/>
            <person name="Treuner-Lange A."/>
            <person name="Velicer G.J."/>
            <person name="Vorholter F.-J."/>
            <person name="Weissman K.J."/>
            <person name="Welch R.D."/>
            <person name="Wenzel S.C."/>
            <person name="Whitworth D.E."/>
            <person name="Wilhelm S."/>
            <person name="Wittmann C."/>
            <person name="Bloecker H."/>
            <person name="Puehler A."/>
            <person name="Mueller R."/>
        </authorList>
    </citation>
    <scope>NUCLEOTIDE SEQUENCE [LARGE SCALE GENOMIC DNA]</scope>
    <source>
        <strain evidence="3">So ce56</strain>
    </source>
</reference>
<dbReference type="AlphaFoldDB" id="A9G1L1"/>
<evidence type="ECO:0000313" key="3">
    <source>
        <dbReference type="Proteomes" id="UP000002139"/>
    </source>
</evidence>
<evidence type="ECO:0000313" key="2">
    <source>
        <dbReference type="EMBL" id="CAN92522.1"/>
    </source>
</evidence>
<gene>
    <name evidence="2" type="ordered locus">sce2363</name>
</gene>
<dbReference type="Gene3D" id="2.60.120.260">
    <property type="entry name" value="Galactose-binding domain-like"/>
    <property type="match status" value="1"/>
</dbReference>
<dbReference type="Proteomes" id="UP000002139">
    <property type="component" value="Chromosome"/>
</dbReference>
<feature type="compositionally biased region" description="Low complexity" evidence="1">
    <location>
        <begin position="1"/>
        <end position="20"/>
    </location>
</feature>
<dbReference type="HOGENOM" id="CLU_026232_0_0_7"/>
<dbReference type="KEGG" id="scl:sce2363"/>
<organism evidence="2 3">
    <name type="scientific">Sorangium cellulosum (strain So ce56)</name>
    <name type="common">Polyangium cellulosum (strain So ce56)</name>
    <dbReference type="NCBI Taxonomy" id="448385"/>
    <lineage>
        <taxon>Bacteria</taxon>
        <taxon>Pseudomonadati</taxon>
        <taxon>Myxococcota</taxon>
        <taxon>Polyangia</taxon>
        <taxon>Polyangiales</taxon>
        <taxon>Polyangiaceae</taxon>
        <taxon>Sorangium</taxon>
    </lineage>
</organism>
<feature type="region of interest" description="Disordered" evidence="1">
    <location>
        <begin position="1"/>
        <end position="23"/>
    </location>
</feature>
<dbReference type="eggNOG" id="ENOG5030ICV">
    <property type="taxonomic scope" value="Bacteria"/>
</dbReference>
<protein>
    <submittedName>
        <fullName evidence="2">Uncharacterized protein</fullName>
    </submittedName>
</protein>
<accession>A9G1L1</accession>
<evidence type="ECO:0000256" key="1">
    <source>
        <dbReference type="SAM" id="MobiDB-lite"/>
    </source>
</evidence>
<dbReference type="BioCyc" id="SCEL448385:SCE_RS12115-MONOMER"/>
<keyword evidence="3" id="KW-1185">Reference proteome</keyword>
<dbReference type="EMBL" id="AM746676">
    <property type="protein sequence ID" value="CAN92522.1"/>
    <property type="molecule type" value="Genomic_DNA"/>
</dbReference>